<feature type="compositionally biased region" description="Pro residues" evidence="7">
    <location>
        <begin position="1"/>
        <end position="10"/>
    </location>
</feature>
<dbReference type="PANTHER" id="PTHR42535:SF2">
    <property type="entry name" value="CHROMOSOME UNDETERMINED SCAFFOLD_146, WHOLE GENOME SHOTGUN SEQUENCE"/>
    <property type="match status" value="1"/>
</dbReference>
<dbReference type="Gene3D" id="2.60.40.1220">
    <property type="match status" value="2"/>
</dbReference>
<evidence type="ECO:0000256" key="1">
    <source>
        <dbReference type="ARBA" id="ARBA00004613"/>
    </source>
</evidence>
<feature type="compositionally biased region" description="Basic and acidic residues" evidence="7">
    <location>
        <begin position="21"/>
        <end position="30"/>
    </location>
</feature>
<dbReference type="InterPro" id="IPR006558">
    <property type="entry name" value="LamG-like"/>
</dbReference>
<comment type="subcellular location">
    <subcellularLocation>
        <location evidence="1">Secreted</location>
    </subcellularLocation>
</comment>
<feature type="compositionally biased region" description="Basic and acidic residues" evidence="7">
    <location>
        <begin position="525"/>
        <end position="536"/>
    </location>
</feature>
<dbReference type="GO" id="GO:0016798">
    <property type="term" value="F:hydrolase activity, acting on glycosyl bonds"/>
    <property type="evidence" value="ECO:0007669"/>
    <property type="project" value="UniProtKB-KW"/>
</dbReference>
<dbReference type="InterPro" id="IPR013320">
    <property type="entry name" value="ConA-like_dom_sf"/>
</dbReference>
<dbReference type="OrthoDB" id="3543639at2"/>
<dbReference type="SMART" id="SM00560">
    <property type="entry name" value="LamGL"/>
    <property type="match status" value="2"/>
</dbReference>
<organism evidence="9 10">
    <name type="scientific">Nonomuraea turkmeniaca</name>
    <dbReference type="NCBI Taxonomy" id="103838"/>
    <lineage>
        <taxon>Bacteria</taxon>
        <taxon>Bacillati</taxon>
        <taxon>Actinomycetota</taxon>
        <taxon>Actinomycetes</taxon>
        <taxon>Streptosporangiales</taxon>
        <taxon>Streptosporangiaceae</taxon>
        <taxon>Nonomuraea</taxon>
    </lineage>
</organism>
<feature type="non-terminal residue" evidence="9">
    <location>
        <position position="1"/>
    </location>
</feature>
<proteinExistence type="predicted"/>
<dbReference type="Pfam" id="PF13205">
    <property type="entry name" value="Big_5"/>
    <property type="match status" value="2"/>
</dbReference>
<dbReference type="Pfam" id="PF24517">
    <property type="entry name" value="CBM96"/>
    <property type="match status" value="1"/>
</dbReference>
<feature type="compositionally biased region" description="Low complexity" evidence="7">
    <location>
        <begin position="967"/>
        <end position="984"/>
    </location>
</feature>
<dbReference type="SMART" id="SM00060">
    <property type="entry name" value="FN3"/>
    <property type="match status" value="1"/>
</dbReference>
<comment type="caution">
    <text evidence="9">The sequence shown here is derived from an EMBL/GenBank/DDBJ whole genome shotgun (WGS) entry which is preliminary data.</text>
</comment>
<keyword evidence="2" id="KW-0964">Secreted</keyword>
<keyword evidence="10" id="KW-1185">Reference proteome</keyword>
<gene>
    <name evidence="9" type="ORF">ETD86_51305</name>
</gene>
<dbReference type="Pfam" id="PF13385">
    <property type="entry name" value="Laminin_G_3"/>
    <property type="match status" value="2"/>
</dbReference>
<evidence type="ECO:0000256" key="7">
    <source>
        <dbReference type="SAM" id="MobiDB-lite"/>
    </source>
</evidence>
<evidence type="ECO:0000256" key="5">
    <source>
        <dbReference type="ARBA" id="ARBA00023295"/>
    </source>
</evidence>
<keyword evidence="5" id="KW-0326">Glycosidase</keyword>
<dbReference type="GO" id="GO:0005576">
    <property type="term" value="C:extracellular region"/>
    <property type="evidence" value="ECO:0007669"/>
    <property type="project" value="UniProtKB-SubCell"/>
</dbReference>
<dbReference type="NCBIfam" id="NF033679">
    <property type="entry name" value="DNRLRE_dom"/>
    <property type="match status" value="1"/>
</dbReference>
<evidence type="ECO:0000313" key="9">
    <source>
        <dbReference type="EMBL" id="TMR07621.1"/>
    </source>
</evidence>
<dbReference type="Gene3D" id="2.60.40.10">
    <property type="entry name" value="Immunoglobulins"/>
    <property type="match status" value="1"/>
</dbReference>
<evidence type="ECO:0000256" key="6">
    <source>
        <dbReference type="ARBA" id="ARBA00023326"/>
    </source>
</evidence>
<keyword evidence="6" id="KW-0624">Polysaccharide degradation</keyword>
<dbReference type="InterPro" id="IPR055372">
    <property type="entry name" value="CBM96"/>
</dbReference>
<evidence type="ECO:0000256" key="3">
    <source>
        <dbReference type="ARBA" id="ARBA00022729"/>
    </source>
</evidence>
<dbReference type="Proteomes" id="UP000309128">
    <property type="component" value="Unassembled WGS sequence"/>
</dbReference>
<feature type="compositionally biased region" description="Polar residues" evidence="7">
    <location>
        <begin position="1091"/>
        <end position="1113"/>
    </location>
</feature>
<feature type="domain" description="Fibronectin type-III" evidence="8">
    <location>
        <begin position="980"/>
        <end position="1076"/>
    </location>
</feature>
<keyword evidence="5" id="KW-0378">Hydrolase</keyword>
<feature type="region of interest" description="Disordered" evidence="7">
    <location>
        <begin position="1088"/>
        <end position="1113"/>
    </location>
</feature>
<dbReference type="EMBL" id="VCKY01000369">
    <property type="protein sequence ID" value="TMR07621.1"/>
    <property type="molecule type" value="Genomic_DNA"/>
</dbReference>
<accession>A0A5S4EVV9</accession>
<feature type="region of interest" description="Disordered" evidence="7">
    <location>
        <begin position="510"/>
        <end position="574"/>
    </location>
</feature>
<dbReference type="InterPro" id="IPR032812">
    <property type="entry name" value="SbsA_Ig"/>
</dbReference>
<dbReference type="InterPro" id="IPR036116">
    <property type="entry name" value="FN3_sf"/>
</dbReference>
<dbReference type="InterPro" id="IPR013783">
    <property type="entry name" value="Ig-like_fold"/>
</dbReference>
<dbReference type="CDD" id="cd00063">
    <property type="entry name" value="FN3"/>
    <property type="match status" value="1"/>
</dbReference>
<dbReference type="InterPro" id="IPR003961">
    <property type="entry name" value="FN3_dom"/>
</dbReference>
<sequence>PPTTSPPSTPATPTEKALAQAKKENRRVEVESMGSESTTFYANPDGKTIRMESSAQPFRKRNADGKGFTPIDTTLVKADGAIKPKATLGDLVLSAGRDKTLLKSQATGAEAAADDATAKISTPSALPEPQLKGNTATYPDAYGKGRDLLVTATATGFRQQVVITERPSGPVTFKMPVALPAGLSFGKNAQGRPVIVGKDGKTLTELRPTLLQDATAADAYAPIDEGKVGKAAISLDDDGKSLVFAPDAAFLADPAVTYPLTMAAVTADWWETHTGAGGLPKQGWDTFVNNADYQDSWYNFNLDRILVGKSNSGTVRWRSYIKFPDMPAEFRGLKVQNADLILWNHLSNDCGTYIGSGITTRQVTSPWDEATMTWNSQPSVTSTGQITEGAAYSPNCTSGAASWAGKEWDLVYSIDDIVQAWSDGASNYGVQLTSGSESDTTNWRRYRTDEAGGCRSTPLEECKGQLHPPILTVDFEAPPPPVPNIGYWLYPGEPHPTTADEIRAFADDPAKGRSATALPSPEDVSWEKASELRLRSGQDISTSAEDLLNGPAPVEEPQPDAAPPSVVTTSPARDATNTATKLDVWAVFSEDVSKAEITLKDSAGNAVLGSKITGQAADFVGFTPTTSLTPGSVYVAQLSGVEDAAGNAMPSYSWSFTTDGTPPAVSSVSPVAAATDVPVTTPVTVTFSEVVTDAQFTLKDSGGSAIAGSSVMDTTDRVLTFTPEQPFTETSTYTAEVSSAKDLAGNSLAAPYSWSFTTGAKPPSGLVAAYGMDEGVGTSVSDSSGHNNTGTATATSWQNGKYGKALLFNGTSSWVTAQDAASLRLESGMTLSAWVNPASVTNWSPVVGKELSEGGVSYTLYAANGDSVPSGWAQPEPEAVSTVAGTSPLPVNTWSHLALTYDGTYLRLFVNGQQVNQTPFSDSLYDDGSPLRIGGNQMWSEYFSGLIDEVRIYNRAQTTTEIQTDMTTPIGKTAPTDTQAPTAPGSLAATDAAGSAQLTWTASTDNVGVHAYTVHRSTTPAFTPSAANQVGSSPATTFTDAGLSAGTYYYRVRAADAAGNLSPSSNEASATVTAPPANPGLVAAYGMDEGTGTTVGDSSGQNNTGAATDTTWANGKHGKALSFNGTSSWVTVPHAQSLRLTNTLTFSAWVQPATVAGWRTVLSKENTNGHAYGLYASYGGVPLGWLENATTSKSVVGDDALPVNQWSHLAVTYNGTIVTLYLNGTQIDQTPMTGNLADNGGALRLGGNNIWLDEFYSGLIDDVRIYNRVQTASEIQTDMNTPIGAAATSTAPRLNTATADHAGIAKLTVDDSRTIDGVTVTSILTPRLTTWLPAQRDGEAKVEMEISRIPAKASKSGKFVKTDETTEGKQLVWSGQATAKRADSRVTLQVPGGRLGDGDLVRWRARATAPGANGAWTGWHTISVSIPAATPADTRPTQRKLDNAVVQSAPAADDPIPIYEFDRITPDECNKEIAKAGRPQGWIKNHYAWCSIGDVSAIDSSTPNCRITFCQAKGKVMTIVQTFHGKGSLGADEAKGATSRDIVVDVYYLDTQLDDIYNVGIGSRQMTIGVNPVGTRCQHVTEFGGSPNVNHRTKSINSWDGGTARFRLRCPKEKADPKRTLVWEVHDNGSPAKTEDKENVEAVTIDGFRTYVNWPTWPGIQGYYSVSGKPLEDRTIVRCDSASYIAGDGGCILDSVVPSIVFSTGSDYDEAYEHYYKACNDPNDTYEKPLGYVGPGGGAGKTIIQGCGGEDKSRAWLHRLSGDLADAYRRKYTRPKCIEIWGVNYTQNQTRQCDEYPFASTYERWEWSSLWDGDKPANPDKFSVCPIANDDNKKAGDALDKRFYLRDRILHGDPFFVRFKTKIDVRPIEQLCGNPTKEYQDWDDRRR</sequence>
<reference evidence="9 10" key="1">
    <citation type="submission" date="2019-05" db="EMBL/GenBank/DDBJ databases">
        <title>Draft genome sequence of Nonomuraea turkmeniaca DSM 43926.</title>
        <authorList>
            <person name="Saricaoglu S."/>
            <person name="Isik K."/>
        </authorList>
    </citation>
    <scope>NUCLEOTIDE SEQUENCE [LARGE SCALE GENOMIC DNA]</scope>
    <source>
        <strain evidence="9 10">DSM 43926</strain>
    </source>
</reference>
<keyword evidence="4" id="KW-1015">Disulfide bond</keyword>
<keyword evidence="3" id="KW-0732">Signal</keyword>
<evidence type="ECO:0000256" key="2">
    <source>
        <dbReference type="ARBA" id="ARBA00022525"/>
    </source>
</evidence>
<dbReference type="SUPFAM" id="SSF49265">
    <property type="entry name" value="Fibronectin type III"/>
    <property type="match status" value="1"/>
</dbReference>
<evidence type="ECO:0000256" key="4">
    <source>
        <dbReference type="ARBA" id="ARBA00023157"/>
    </source>
</evidence>
<dbReference type="SUPFAM" id="SSF49899">
    <property type="entry name" value="Concanavalin A-like lectins/glucanases"/>
    <property type="match status" value="2"/>
</dbReference>
<dbReference type="InterPro" id="IPR014755">
    <property type="entry name" value="Cu-Rt/internalin_Ig-like"/>
</dbReference>
<keyword evidence="6" id="KW-0119">Carbohydrate metabolism</keyword>
<feature type="region of interest" description="Disordered" evidence="7">
    <location>
        <begin position="1"/>
        <end position="47"/>
    </location>
</feature>
<evidence type="ECO:0000259" key="8">
    <source>
        <dbReference type="PROSITE" id="PS50853"/>
    </source>
</evidence>
<evidence type="ECO:0000313" key="10">
    <source>
        <dbReference type="Proteomes" id="UP000309128"/>
    </source>
</evidence>
<dbReference type="PANTHER" id="PTHR42535">
    <property type="entry name" value="OOKINETE PROTEIN, PUTATIVE-RELATED"/>
    <property type="match status" value="1"/>
</dbReference>
<protein>
    <submittedName>
        <fullName evidence="9">DNRLRE domain-containing protein</fullName>
    </submittedName>
</protein>
<name>A0A5S4EVV9_9ACTN</name>
<dbReference type="PROSITE" id="PS50853">
    <property type="entry name" value="FN3"/>
    <property type="match status" value="1"/>
</dbReference>
<dbReference type="GO" id="GO:0000272">
    <property type="term" value="P:polysaccharide catabolic process"/>
    <property type="evidence" value="ECO:0007669"/>
    <property type="project" value="UniProtKB-KW"/>
</dbReference>
<feature type="region of interest" description="Disordered" evidence="7">
    <location>
        <begin position="967"/>
        <end position="988"/>
    </location>
</feature>
<dbReference type="Gene3D" id="2.60.120.200">
    <property type="match status" value="2"/>
</dbReference>